<gene>
    <name evidence="1" type="ORF">A176_000377</name>
</gene>
<dbReference type="AlphaFoldDB" id="A0A0H4WQ69"/>
<dbReference type="EMBL" id="CP012109">
    <property type="protein sequence ID" value="AKQ63465.1"/>
    <property type="molecule type" value="Genomic_DNA"/>
</dbReference>
<dbReference type="STRING" id="1297742.A176_000377"/>
<protein>
    <submittedName>
        <fullName evidence="1">Uncharacterized protein</fullName>
    </submittedName>
</protein>
<evidence type="ECO:0000313" key="2">
    <source>
        <dbReference type="Proteomes" id="UP000009026"/>
    </source>
</evidence>
<keyword evidence="2" id="KW-1185">Reference proteome</keyword>
<proteinExistence type="predicted"/>
<accession>A0A0H4WQ69</accession>
<reference evidence="1 2" key="1">
    <citation type="journal article" date="2016" name="PLoS ONE">
        <title>Complete Genome Sequence and Comparative Genomics of a Novel Myxobacterium Myxococcus hansupus.</title>
        <authorList>
            <person name="Sharma G."/>
            <person name="Narwani T."/>
            <person name="Subramanian S."/>
        </authorList>
    </citation>
    <scope>NUCLEOTIDE SEQUENCE [LARGE SCALE GENOMIC DNA]</scope>
    <source>
        <strain evidence="2">mixupus</strain>
    </source>
</reference>
<name>A0A0H4WQ69_9BACT</name>
<organism evidence="1 2">
    <name type="scientific">Pseudomyxococcus hansupus</name>
    <dbReference type="NCBI Taxonomy" id="1297742"/>
    <lineage>
        <taxon>Bacteria</taxon>
        <taxon>Pseudomonadati</taxon>
        <taxon>Myxococcota</taxon>
        <taxon>Myxococcia</taxon>
        <taxon>Myxococcales</taxon>
        <taxon>Cystobacterineae</taxon>
        <taxon>Myxococcaceae</taxon>
        <taxon>Pseudomyxococcus</taxon>
    </lineage>
</organism>
<sequence>MEAPPRTGVKAGGLERRVRLSGSFPGPSVRAGPSVLAPGRWGWCFQRANPQGRAAMPGAARATP</sequence>
<dbReference type="Proteomes" id="UP000009026">
    <property type="component" value="Chromosome"/>
</dbReference>
<dbReference type="KEGG" id="mym:A176_000377"/>
<dbReference type="PATRIC" id="fig|1297742.4.peg.384"/>
<evidence type="ECO:0000313" key="1">
    <source>
        <dbReference type="EMBL" id="AKQ63465.1"/>
    </source>
</evidence>